<dbReference type="EMBL" id="JACHDY010000002">
    <property type="protein sequence ID" value="MBB5317130.1"/>
    <property type="molecule type" value="Genomic_DNA"/>
</dbReference>
<keyword evidence="2" id="KW-1185">Reference proteome</keyword>
<organism evidence="1 2">
    <name type="scientific">Tunturiibacter empetritectus</name>
    <dbReference type="NCBI Taxonomy" id="3069691"/>
    <lineage>
        <taxon>Bacteria</taxon>
        <taxon>Pseudomonadati</taxon>
        <taxon>Acidobacteriota</taxon>
        <taxon>Terriglobia</taxon>
        <taxon>Terriglobales</taxon>
        <taxon>Acidobacteriaceae</taxon>
        <taxon>Tunturiibacter</taxon>
    </lineage>
</organism>
<proteinExistence type="predicted"/>
<dbReference type="AlphaFoldDB" id="A0A7W8IIT4"/>
<name>A0A7W8IIT4_9BACT</name>
<gene>
    <name evidence="1" type="ORF">HDF09_001799</name>
</gene>
<sequence>MEGDMSQSAANGRVKPNWVLVNGRPEKYEAGIYYLDWRENGKHQCLLPKAGLQQTRHQI</sequence>
<protein>
    <submittedName>
        <fullName evidence="1">Uncharacterized protein</fullName>
    </submittedName>
</protein>
<comment type="caution">
    <text evidence="1">The sequence shown here is derived from an EMBL/GenBank/DDBJ whole genome shotgun (WGS) entry which is preliminary data.</text>
</comment>
<accession>A0A7W8IIT4</accession>
<evidence type="ECO:0000313" key="1">
    <source>
        <dbReference type="EMBL" id="MBB5317130.1"/>
    </source>
</evidence>
<evidence type="ECO:0000313" key="2">
    <source>
        <dbReference type="Proteomes" id="UP000568106"/>
    </source>
</evidence>
<reference evidence="1" key="1">
    <citation type="submission" date="2020-08" db="EMBL/GenBank/DDBJ databases">
        <title>Genomic Encyclopedia of Type Strains, Phase IV (KMG-V): Genome sequencing to study the core and pangenomes of soil and plant-associated prokaryotes.</title>
        <authorList>
            <person name="Whitman W."/>
        </authorList>
    </citation>
    <scope>NUCLEOTIDE SEQUENCE [LARGE SCALE GENOMIC DNA]</scope>
    <source>
        <strain evidence="1">M8UP27</strain>
    </source>
</reference>
<dbReference type="Proteomes" id="UP000568106">
    <property type="component" value="Unassembled WGS sequence"/>
</dbReference>